<dbReference type="CDD" id="cd16649">
    <property type="entry name" value="mRING-HC-C3HC5_CGRF1-like"/>
    <property type="match status" value="1"/>
</dbReference>
<keyword evidence="3" id="KW-0862">Zinc</keyword>
<dbReference type="GO" id="GO:0004842">
    <property type="term" value="F:ubiquitin-protein transferase activity"/>
    <property type="evidence" value="ECO:0007669"/>
    <property type="project" value="TreeGrafter"/>
</dbReference>
<keyword evidence="1" id="KW-0479">Metal-binding</keyword>
<dbReference type="GO" id="GO:0008270">
    <property type="term" value="F:zinc ion binding"/>
    <property type="evidence" value="ECO:0007669"/>
    <property type="project" value="UniProtKB-KW"/>
</dbReference>
<proteinExistence type="predicted"/>
<evidence type="ECO:0008006" key="7">
    <source>
        <dbReference type="Google" id="ProtNLM"/>
    </source>
</evidence>
<dbReference type="Pfam" id="PF13920">
    <property type="entry name" value="zf-C3HC4_3"/>
    <property type="match status" value="1"/>
</dbReference>
<keyword evidence="2" id="KW-0863">Zinc-finger</keyword>
<comment type="caution">
    <text evidence="5">The sequence shown here is derived from an EMBL/GenBank/DDBJ whole genome shotgun (WGS) entry which is preliminary data.</text>
</comment>
<evidence type="ECO:0000256" key="4">
    <source>
        <dbReference type="SAM" id="Coils"/>
    </source>
</evidence>
<gene>
    <name evidence="5" type="ORF">HU200_052989</name>
</gene>
<dbReference type="PANTHER" id="PTHR42647:SF20">
    <property type="entry name" value="RING ZINC FINGER DOMAIN SUPERFAMILY PROTEIN-RELATED"/>
    <property type="match status" value="1"/>
</dbReference>
<feature type="coiled-coil region" evidence="4">
    <location>
        <begin position="169"/>
        <end position="203"/>
    </location>
</feature>
<evidence type="ECO:0000313" key="5">
    <source>
        <dbReference type="EMBL" id="KAF8667315.1"/>
    </source>
</evidence>
<organism evidence="5 6">
    <name type="scientific">Digitaria exilis</name>
    <dbReference type="NCBI Taxonomy" id="1010633"/>
    <lineage>
        <taxon>Eukaryota</taxon>
        <taxon>Viridiplantae</taxon>
        <taxon>Streptophyta</taxon>
        <taxon>Embryophyta</taxon>
        <taxon>Tracheophyta</taxon>
        <taxon>Spermatophyta</taxon>
        <taxon>Magnoliopsida</taxon>
        <taxon>Liliopsida</taxon>
        <taxon>Poales</taxon>
        <taxon>Poaceae</taxon>
        <taxon>PACMAD clade</taxon>
        <taxon>Panicoideae</taxon>
        <taxon>Panicodae</taxon>
        <taxon>Paniceae</taxon>
        <taxon>Anthephorinae</taxon>
        <taxon>Digitaria</taxon>
    </lineage>
</organism>
<sequence length="321" mass="33539">MAVQARHFSHDFPASVGASLFLDDYYACCAPAAPAWPRDTTVLGEFPHSDLAAGCNYAFVPRKRPRLTAAECFVDGQRSGMAPSGVGGLVEVPCGVDVPITSRAAGSGAASTSGRVANGSSAASRSLVSWMHRQGVEIDAVVRLEAERMRAELEEARGRHAGALLAAVCRAASKRLRAAEAELERAVWRNAELEEKARQVSAECHAWVGAANSHEAVAAGLRATLDQLLLQQSLRPSAGGDDAEDAQSCCGLEADADEVDDDAVAVSRSKTAACRWCGGGDACVLVLPCRHLCLCRACEAAVDACPVCAVAKNGSLHVLLS</sequence>
<evidence type="ECO:0000256" key="2">
    <source>
        <dbReference type="ARBA" id="ARBA00022771"/>
    </source>
</evidence>
<dbReference type="PANTHER" id="PTHR42647">
    <property type="entry name" value="SBP (S-RIBONUCLEASE BINDING PROTEIN) FAMILY PROTEIN"/>
    <property type="match status" value="1"/>
</dbReference>
<keyword evidence="6" id="KW-1185">Reference proteome</keyword>
<dbReference type="AlphaFoldDB" id="A0A835AXT9"/>
<keyword evidence="4" id="KW-0175">Coiled coil</keyword>
<dbReference type="Proteomes" id="UP000636709">
    <property type="component" value="Unassembled WGS sequence"/>
</dbReference>
<evidence type="ECO:0000256" key="1">
    <source>
        <dbReference type="ARBA" id="ARBA00022723"/>
    </source>
</evidence>
<evidence type="ECO:0000313" key="6">
    <source>
        <dbReference type="Proteomes" id="UP000636709"/>
    </source>
</evidence>
<accession>A0A835AXT9</accession>
<protein>
    <recommendedName>
        <fullName evidence="7">RING-type domain-containing protein</fullName>
    </recommendedName>
</protein>
<name>A0A835AXT9_9POAL</name>
<dbReference type="OrthoDB" id="1711136at2759"/>
<dbReference type="Gene3D" id="3.30.40.10">
    <property type="entry name" value="Zinc/RING finger domain, C3HC4 (zinc finger)"/>
    <property type="match status" value="1"/>
</dbReference>
<dbReference type="EMBL" id="JACEFO010002300">
    <property type="protein sequence ID" value="KAF8667315.1"/>
    <property type="molecule type" value="Genomic_DNA"/>
</dbReference>
<dbReference type="InterPro" id="IPR013083">
    <property type="entry name" value="Znf_RING/FYVE/PHD"/>
</dbReference>
<reference evidence="5" key="1">
    <citation type="submission" date="2020-07" db="EMBL/GenBank/DDBJ databases">
        <title>Genome sequence and genetic diversity analysis of an under-domesticated orphan crop, white fonio (Digitaria exilis).</title>
        <authorList>
            <person name="Bennetzen J.L."/>
            <person name="Chen S."/>
            <person name="Ma X."/>
            <person name="Wang X."/>
            <person name="Yssel A.E.J."/>
            <person name="Chaluvadi S.R."/>
            <person name="Johnson M."/>
            <person name="Gangashetty P."/>
            <person name="Hamidou F."/>
            <person name="Sanogo M.D."/>
            <person name="Zwaenepoel A."/>
            <person name="Wallace J."/>
            <person name="Van De Peer Y."/>
            <person name="Van Deynze A."/>
        </authorList>
    </citation>
    <scope>NUCLEOTIDE SEQUENCE</scope>
    <source>
        <tissue evidence="5">Leaves</tissue>
    </source>
</reference>
<evidence type="ECO:0000256" key="3">
    <source>
        <dbReference type="ARBA" id="ARBA00022833"/>
    </source>
</evidence>